<organism evidence="1 2">
    <name type="scientific">Hermanssonia centrifuga</name>
    <dbReference type="NCBI Taxonomy" id="98765"/>
    <lineage>
        <taxon>Eukaryota</taxon>
        <taxon>Fungi</taxon>
        <taxon>Dikarya</taxon>
        <taxon>Basidiomycota</taxon>
        <taxon>Agaricomycotina</taxon>
        <taxon>Agaricomycetes</taxon>
        <taxon>Polyporales</taxon>
        <taxon>Meruliaceae</taxon>
        <taxon>Hermanssonia</taxon>
    </lineage>
</organism>
<gene>
    <name evidence="1" type="ORF">PHLCEN_2v10237</name>
</gene>
<reference evidence="1 2" key="1">
    <citation type="submission" date="2018-02" db="EMBL/GenBank/DDBJ databases">
        <title>Genome sequence of the basidiomycete white-rot fungus Phlebia centrifuga.</title>
        <authorList>
            <person name="Granchi Z."/>
            <person name="Peng M."/>
            <person name="de Vries R.P."/>
            <person name="Hilden K."/>
            <person name="Makela M.R."/>
            <person name="Grigoriev I."/>
            <person name="Riley R."/>
        </authorList>
    </citation>
    <scope>NUCLEOTIDE SEQUENCE [LARGE SCALE GENOMIC DNA]</scope>
    <source>
        <strain evidence="1 2">FBCC195</strain>
    </source>
</reference>
<dbReference type="Pfam" id="PF05742">
    <property type="entry name" value="TANGO2"/>
    <property type="match status" value="1"/>
</dbReference>
<dbReference type="OrthoDB" id="191601at2759"/>
<evidence type="ECO:0000313" key="2">
    <source>
        <dbReference type="Proteomes" id="UP000186601"/>
    </source>
</evidence>
<comment type="caution">
    <text evidence="1">The sequence shown here is derived from an EMBL/GenBank/DDBJ whole genome shotgun (WGS) entry which is preliminary data.</text>
</comment>
<dbReference type="Proteomes" id="UP000186601">
    <property type="component" value="Unassembled WGS sequence"/>
</dbReference>
<dbReference type="EMBL" id="MLYV02001045">
    <property type="protein sequence ID" value="PSR73950.1"/>
    <property type="molecule type" value="Genomic_DNA"/>
</dbReference>
<evidence type="ECO:0000313" key="1">
    <source>
        <dbReference type="EMBL" id="PSR73950.1"/>
    </source>
</evidence>
<protein>
    <submittedName>
        <fullName evidence="1">Uncharacterized protein</fullName>
    </submittedName>
</protein>
<dbReference type="InterPro" id="IPR008551">
    <property type="entry name" value="TANGO2"/>
</dbReference>
<keyword evidence="2" id="KW-1185">Reference proteome</keyword>
<dbReference type="AlphaFoldDB" id="A0A2R6NNF9"/>
<proteinExistence type="predicted"/>
<name>A0A2R6NNF9_9APHY</name>
<accession>A0A2R6NNF9</accession>
<sequence>MPPRVRADLRNTIQIEPLQVKVAQSDDGPLYGTRLSTVILVRRDGKVLFVERDIWVLGEENKAFKAANTNDRVFTFHLEPYLSEDKAASAS</sequence>